<dbReference type="SMART" id="SM00047">
    <property type="entry name" value="LYZ2"/>
    <property type="match status" value="1"/>
</dbReference>
<gene>
    <name evidence="4" type="ORF">CSCA_1672</name>
</gene>
<evidence type="ECO:0000259" key="3">
    <source>
        <dbReference type="SMART" id="SM00047"/>
    </source>
</evidence>
<keyword evidence="2" id="KW-1133">Transmembrane helix</keyword>
<dbReference type="KEGG" id="csq:CSCA_1672"/>
<dbReference type="AlphaFoldDB" id="A0A0E3M7H0"/>
<protein>
    <submittedName>
        <fullName evidence="4">Mannosyl-glycoprotein endo-beta-N-acetylglucosaminidase</fullName>
    </submittedName>
</protein>
<dbReference type="HOGENOM" id="CLU_899258_0_0_9"/>
<dbReference type="Pfam" id="PF01832">
    <property type="entry name" value="Glucosaminidase"/>
    <property type="match status" value="1"/>
</dbReference>
<evidence type="ECO:0000256" key="1">
    <source>
        <dbReference type="ARBA" id="ARBA00022801"/>
    </source>
</evidence>
<evidence type="ECO:0000256" key="2">
    <source>
        <dbReference type="SAM" id="Phobius"/>
    </source>
</evidence>
<dbReference type="InterPro" id="IPR051056">
    <property type="entry name" value="Glycosyl_Hydrolase_73"/>
</dbReference>
<organism evidence="4 5">
    <name type="scientific">Clostridium scatologenes</name>
    <dbReference type="NCBI Taxonomy" id="1548"/>
    <lineage>
        <taxon>Bacteria</taxon>
        <taxon>Bacillati</taxon>
        <taxon>Bacillota</taxon>
        <taxon>Clostridia</taxon>
        <taxon>Eubacteriales</taxon>
        <taxon>Clostridiaceae</taxon>
        <taxon>Clostridium</taxon>
    </lineage>
</organism>
<dbReference type="RefSeq" id="WP_029954326.1">
    <property type="nucleotide sequence ID" value="NZ_CP009933.1"/>
</dbReference>
<keyword evidence="5" id="KW-1185">Reference proteome</keyword>
<keyword evidence="2" id="KW-0812">Transmembrane</keyword>
<feature type="domain" description="Mannosyl-glycoprotein endo-beta-N-acetylglucosamidase-like" evidence="3">
    <location>
        <begin position="143"/>
        <end position="302"/>
    </location>
</feature>
<evidence type="ECO:0000313" key="4">
    <source>
        <dbReference type="EMBL" id="AKA68797.1"/>
    </source>
</evidence>
<sequence length="315" mass="35968">MGKKINNLLKIIAVIVFFCGIFAIAKYYIYKHEHINTKNVNMTLYIDTTDNVSKDKLQVNWKQLAAIDGVRYKNDFSKVSGESITKLASMFLAKNTSVHNVGNSKYKLLSLDEVLDKLSLKKSEKEKVYRYLKDLDSVALNRKLKDDPSYKNFIDELTPEAIDIYNRYGILPSVTISQAILESGWGKSELTSKSNNLFGIKADSSWKGKSVVMKTSEYYDKIIKDSFRVYASKSESLKDYGDFLYKNKRYKDKGVLSALNYRDQAEAIEKAGYSTVQDKKGNEIYADLVIKIIKENNLQLIDNKVQLEKSQALSK</sequence>
<dbReference type="PANTHER" id="PTHR33308:SF9">
    <property type="entry name" value="PEPTIDOGLYCAN HYDROLASE FLGJ"/>
    <property type="match status" value="1"/>
</dbReference>
<reference evidence="4 5" key="1">
    <citation type="journal article" date="2015" name="J. Biotechnol.">
        <title>Complete genome sequence of a malodorant-producing acetogen, Clostridium scatologenes ATCC 25775(T).</title>
        <authorList>
            <person name="Zhu Z."/>
            <person name="Guo T."/>
            <person name="Zheng H."/>
            <person name="Song T."/>
            <person name="Ouyang P."/>
            <person name="Xie J."/>
        </authorList>
    </citation>
    <scope>NUCLEOTIDE SEQUENCE [LARGE SCALE GENOMIC DNA]</scope>
    <source>
        <strain evidence="4 5">ATCC 25775</strain>
    </source>
</reference>
<proteinExistence type="predicted"/>
<evidence type="ECO:0000313" key="5">
    <source>
        <dbReference type="Proteomes" id="UP000033115"/>
    </source>
</evidence>
<dbReference type="GO" id="GO:0004040">
    <property type="term" value="F:amidase activity"/>
    <property type="evidence" value="ECO:0007669"/>
    <property type="project" value="InterPro"/>
</dbReference>
<name>A0A0E3M7H0_CLOSL</name>
<keyword evidence="1" id="KW-0378">Hydrolase</keyword>
<accession>A0A0E3M7H0</accession>
<dbReference type="InterPro" id="IPR002901">
    <property type="entry name" value="MGlyc_endo_b_GlcNAc-like_dom"/>
</dbReference>
<dbReference type="Gene3D" id="1.10.530.10">
    <property type="match status" value="1"/>
</dbReference>
<keyword evidence="2" id="KW-0472">Membrane</keyword>
<dbReference type="Proteomes" id="UP000033115">
    <property type="component" value="Chromosome"/>
</dbReference>
<dbReference type="PANTHER" id="PTHR33308">
    <property type="entry name" value="PEPTIDOGLYCAN HYDROLASE FLGJ"/>
    <property type="match status" value="1"/>
</dbReference>
<feature type="transmembrane region" description="Helical" evidence="2">
    <location>
        <begin position="7"/>
        <end position="29"/>
    </location>
</feature>
<dbReference type="STRING" id="1548.CSCA_1672"/>
<dbReference type="EMBL" id="CP009933">
    <property type="protein sequence ID" value="AKA68797.1"/>
    <property type="molecule type" value="Genomic_DNA"/>
</dbReference>